<feature type="compositionally biased region" description="Gly residues" evidence="1">
    <location>
        <begin position="10"/>
        <end position="30"/>
    </location>
</feature>
<proteinExistence type="predicted"/>
<name>A0AAD7BEH1_9AGAR</name>
<keyword evidence="3" id="KW-1185">Reference proteome</keyword>
<protein>
    <submittedName>
        <fullName evidence="2">Uncharacterized protein</fullName>
    </submittedName>
</protein>
<comment type="caution">
    <text evidence="2">The sequence shown here is derived from an EMBL/GenBank/DDBJ whole genome shotgun (WGS) entry which is preliminary data.</text>
</comment>
<accession>A0AAD7BEH1</accession>
<organism evidence="2 3">
    <name type="scientific">Roridomyces roridus</name>
    <dbReference type="NCBI Taxonomy" id="1738132"/>
    <lineage>
        <taxon>Eukaryota</taxon>
        <taxon>Fungi</taxon>
        <taxon>Dikarya</taxon>
        <taxon>Basidiomycota</taxon>
        <taxon>Agaricomycotina</taxon>
        <taxon>Agaricomycetes</taxon>
        <taxon>Agaricomycetidae</taxon>
        <taxon>Agaricales</taxon>
        <taxon>Marasmiineae</taxon>
        <taxon>Mycenaceae</taxon>
        <taxon>Roridomyces</taxon>
    </lineage>
</organism>
<feature type="region of interest" description="Disordered" evidence="1">
    <location>
        <begin position="1"/>
        <end position="34"/>
    </location>
</feature>
<sequence length="180" mass="19807">MSSTSIIINGGRGGSGARGSNRGGTGGAGKGPKVTLKTYHIGRASFDIREPPTPAWTADFHAVKLADLILDEEIHKEEVSVDADDPSSRVRGVVQRRSHVVRVKDRVLNAQQFRHPLLAQLFGVHCSTSLNALVYHDEMMTIDQVKEMHSHSVLAWNYLRFAVPVADSRRVSLQDSRNIT</sequence>
<reference evidence="2" key="1">
    <citation type="submission" date="2023-03" db="EMBL/GenBank/DDBJ databases">
        <title>Massive genome expansion in bonnet fungi (Mycena s.s.) driven by repeated elements and novel gene families across ecological guilds.</title>
        <authorList>
            <consortium name="Lawrence Berkeley National Laboratory"/>
            <person name="Harder C.B."/>
            <person name="Miyauchi S."/>
            <person name="Viragh M."/>
            <person name="Kuo A."/>
            <person name="Thoen E."/>
            <person name="Andreopoulos B."/>
            <person name="Lu D."/>
            <person name="Skrede I."/>
            <person name="Drula E."/>
            <person name="Henrissat B."/>
            <person name="Morin E."/>
            <person name="Kohler A."/>
            <person name="Barry K."/>
            <person name="LaButti K."/>
            <person name="Morin E."/>
            <person name="Salamov A."/>
            <person name="Lipzen A."/>
            <person name="Mereny Z."/>
            <person name="Hegedus B."/>
            <person name="Baldrian P."/>
            <person name="Stursova M."/>
            <person name="Weitz H."/>
            <person name="Taylor A."/>
            <person name="Grigoriev I.V."/>
            <person name="Nagy L.G."/>
            <person name="Martin F."/>
            <person name="Kauserud H."/>
        </authorList>
    </citation>
    <scope>NUCLEOTIDE SEQUENCE</scope>
    <source>
        <strain evidence="2">9284</strain>
    </source>
</reference>
<dbReference type="AlphaFoldDB" id="A0AAD7BEH1"/>
<evidence type="ECO:0000313" key="3">
    <source>
        <dbReference type="Proteomes" id="UP001221142"/>
    </source>
</evidence>
<evidence type="ECO:0000313" key="2">
    <source>
        <dbReference type="EMBL" id="KAJ7618071.1"/>
    </source>
</evidence>
<evidence type="ECO:0000256" key="1">
    <source>
        <dbReference type="SAM" id="MobiDB-lite"/>
    </source>
</evidence>
<dbReference type="EMBL" id="JARKIF010000020">
    <property type="protein sequence ID" value="KAJ7618071.1"/>
    <property type="molecule type" value="Genomic_DNA"/>
</dbReference>
<gene>
    <name evidence="2" type="ORF">FB45DRAFT_933237</name>
</gene>
<dbReference type="Proteomes" id="UP001221142">
    <property type="component" value="Unassembled WGS sequence"/>
</dbReference>